<dbReference type="EMBL" id="JADJNC010000003">
    <property type="protein sequence ID" value="MBK7421779.1"/>
    <property type="molecule type" value="Genomic_DNA"/>
</dbReference>
<protein>
    <recommendedName>
        <fullName evidence="4">Hpt domain-containing protein</fullName>
    </recommendedName>
</protein>
<comment type="caution">
    <text evidence="2">The sequence shown here is derived from an EMBL/GenBank/DDBJ whole genome shotgun (WGS) entry which is preliminary data.</text>
</comment>
<gene>
    <name evidence="2" type="ORF">IPJ48_01035</name>
</gene>
<sequence length="101" mass="10780">MQRSSARFDARPGDPLPGIVGAPPQASTRLDAEALGVVLDELGALLAQGDAAVIERFETHAEALRATLGPPCEQLAHEIRQFDFETALETLRALRQPHAAA</sequence>
<reference evidence="2" key="1">
    <citation type="submission" date="2020-10" db="EMBL/GenBank/DDBJ databases">
        <title>Connecting structure to function with the recovery of over 1000 high-quality activated sludge metagenome-assembled genomes encoding full-length rRNA genes using long-read sequencing.</title>
        <authorList>
            <person name="Singleton C.M."/>
            <person name="Petriglieri F."/>
            <person name="Kristensen J.M."/>
            <person name="Kirkegaard R.H."/>
            <person name="Michaelsen T.Y."/>
            <person name="Andersen M.H."/>
            <person name="Karst S.M."/>
            <person name="Dueholm M.S."/>
            <person name="Nielsen P.H."/>
            <person name="Albertsen M."/>
        </authorList>
    </citation>
    <scope>NUCLEOTIDE SEQUENCE</scope>
    <source>
        <strain evidence="2">EsbW_18-Q3-R4-48_MAXAC.044</strain>
    </source>
</reference>
<proteinExistence type="predicted"/>
<evidence type="ECO:0000256" key="1">
    <source>
        <dbReference type="SAM" id="MobiDB-lite"/>
    </source>
</evidence>
<feature type="region of interest" description="Disordered" evidence="1">
    <location>
        <begin position="1"/>
        <end position="24"/>
    </location>
</feature>
<dbReference type="Proteomes" id="UP000886602">
    <property type="component" value="Unassembled WGS sequence"/>
</dbReference>
<evidence type="ECO:0000313" key="2">
    <source>
        <dbReference type="EMBL" id="MBK7421779.1"/>
    </source>
</evidence>
<evidence type="ECO:0008006" key="4">
    <source>
        <dbReference type="Google" id="ProtNLM"/>
    </source>
</evidence>
<dbReference type="AlphaFoldDB" id="A0A9D7F479"/>
<feature type="compositionally biased region" description="Basic and acidic residues" evidence="1">
    <location>
        <begin position="1"/>
        <end position="12"/>
    </location>
</feature>
<organism evidence="2 3">
    <name type="scientific">Candidatus Propionivibrio dominans</name>
    <dbReference type="NCBI Taxonomy" id="2954373"/>
    <lineage>
        <taxon>Bacteria</taxon>
        <taxon>Pseudomonadati</taxon>
        <taxon>Pseudomonadota</taxon>
        <taxon>Betaproteobacteria</taxon>
        <taxon>Rhodocyclales</taxon>
        <taxon>Rhodocyclaceae</taxon>
        <taxon>Propionivibrio</taxon>
    </lineage>
</organism>
<accession>A0A9D7F479</accession>
<evidence type="ECO:0000313" key="3">
    <source>
        <dbReference type="Proteomes" id="UP000886602"/>
    </source>
</evidence>
<name>A0A9D7F479_9RHOO</name>